<proteinExistence type="predicted"/>
<keyword evidence="3" id="KW-1185">Reference proteome</keyword>
<dbReference type="SUPFAM" id="SSF56024">
    <property type="entry name" value="Phospholipase D/nuclease"/>
    <property type="match status" value="2"/>
</dbReference>
<evidence type="ECO:0000313" key="3">
    <source>
        <dbReference type="Proteomes" id="UP000250222"/>
    </source>
</evidence>
<dbReference type="Proteomes" id="UP000250222">
    <property type="component" value="Unassembled WGS sequence"/>
</dbReference>
<feature type="domain" description="PLD phosphodiesterase" evidence="1">
    <location>
        <begin position="332"/>
        <end position="359"/>
    </location>
</feature>
<dbReference type="Gene3D" id="3.30.870.10">
    <property type="entry name" value="Endonuclease Chain A"/>
    <property type="match status" value="2"/>
</dbReference>
<organism evidence="2 3">
    <name type="scientific">Georgenia satyanarayanai</name>
    <dbReference type="NCBI Taxonomy" id="860221"/>
    <lineage>
        <taxon>Bacteria</taxon>
        <taxon>Bacillati</taxon>
        <taxon>Actinomycetota</taxon>
        <taxon>Actinomycetes</taxon>
        <taxon>Micrococcales</taxon>
        <taxon>Bogoriellaceae</taxon>
        <taxon>Georgenia</taxon>
    </lineage>
</organism>
<gene>
    <name evidence="2" type="ORF">SAMN05216184_104272</name>
</gene>
<dbReference type="PANTHER" id="PTHR21248">
    <property type="entry name" value="CARDIOLIPIN SYNTHASE"/>
    <property type="match status" value="1"/>
</dbReference>
<dbReference type="PROSITE" id="PS50035">
    <property type="entry name" value="PLD"/>
    <property type="match status" value="2"/>
</dbReference>
<evidence type="ECO:0000313" key="2">
    <source>
        <dbReference type="EMBL" id="SSA40716.1"/>
    </source>
</evidence>
<dbReference type="RefSeq" id="WP_110852166.1">
    <property type="nucleotide sequence ID" value="NZ_QKLZ01000004.1"/>
</dbReference>
<dbReference type="CDD" id="cd09110">
    <property type="entry name" value="PLDc_CLS_1"/>
    <property type="match status" value="1"/>
</dbReference>
<dbReference type="GO" id="GO:0030572">
    <property type="term" value="F:phosphatidyltransferase activity"/>
    <property type="evidence" value="ECO:0007669"/>
    <property type="project" value="UniProtKB-ARBA"/>
</dbReference>
<reference evidence="2 3" key="1">
    <citation type="submission" date="2016-10" db="EMBL/GenBank/DDBJ databases">
        <authorList>
            <person name="Cai Z."/>
        </authorList>
    </citation>
    <scope>NUCLEOTIDE SEQUENCE [LARGE SCALE GENOMIC DNA]</scope>
    <source>
        <strain evidence="2 3">CGMCC 1.10826</strain>
    </source>
</reference>
<dbReference type="EMBL" id="UETB01000004">
    <property type="protein sequence ID" value="SSA40716.1"/>
    <property type="molecule type" value="Genomic_DNA"/>
</dbReference>
<sequence length="419" mass="47817">MNLSTVRHWLRPRLRRTVAWGVLGLAGAQLAAATTVWGVDTLRKRRQPPGDEFPRTDPVGVDVADSELTVYTYGEDVYAAMLEAIRGAQKYVFFETFIWKGDAVGQEFKRALVAAAERGVQVYVVFDSWGNLVVPPAFKRFPDSIHTLKFPLWRPGLLTLNMRKAGRDHRKIVVVDGEIGFVGGYNIGELYATQWRDTHLRVDGPAVWELDNAFVDFWNAHRKPHHPELEDRGAQSWDSRIRAARNSPSSLLFPVRGAYINAMDRAVQHVYITQGYFIPDPEFLDSMLSAARRGVDVRVLIPEVSNHVLADWVARSFYDRLLRGGVSIWLYQGAMVHAKTATVDGRWTTIGTTNIDRMSMLGNFEINLEIHDEDLASHMEQVFATDLTNARRLTIEEWERRSFVARVCEELLHPLRWLF</sequence>
<dbReference type="CDD" id="cd09159">
    <property type="entry name" value="PLDc_ybhO_like_2"/>
    <property type="match status" value="1"/>
</dbReference>
<name>A0A2Y9A9X1_9MICO</name>
<dbReference type="OrthoDB" id="9762009at2"/>
<accession>A0A2Y9A9X1</accession>
<dbReference type="PANTHER" id="PTHR21248:SF22">
    <property type="entry name" value="PHOSPHOLIPASE D"/>
    <property type="match status" value="1"/>
</dbReference>
<evidence type="ECO:0000259" key="1">
    <source>
        <dbReference type="PROSITE" id="PS50035"/>
    </source>
</evidence>
<protein>
    <submittedName>
        <fullName evidence="2">Cardiolipin synthase</fullName>
    </submittedName>
</protein>
<dbReference type="InterPro" id="IPR001736">
    <property type="entry name" value="PLipase_D/transphosphatidylase"/>
</dbReference>
<dbReference type="AlphaFoldDB" id="A0A2Y9A9X1"/>
<dbReference type="Pfam" id="PF13091">
    <property type="entry name" value="PLDc_2"/>
    <property type="match status" value="2"/>
</dbReference>
<dbReference type="InterPro" id="IPR025202">
    <property type="entry name" value="PLD-like_dom"/>
</dbReference>
<dbReference type="GO" id="GO:0032049">
    <property type="term" value="P:cardiolipin biosynthetic process"/>
    <property type="evidence" value="ECO:0007669"/>
    <property type="project" value="UniProtKB-ARBA"/>
</dbReference>
<dbReference type="SMART" id="SM00155">
    <property type="entry name" value="PLDc"/>
    <property type="match status" value="2"/>
</dbReference>
<feature type="domain" description="PLD phosphodiesterase" evidence="1">
    <location>
        <begin position="164"/>
        <end position="191"/>
    </location>
</feature>